<feature type="domain" description="HTH tetR-type" evidence="5">
    <location>
        <begin position="16"/>
        <end position="76"/>
    </location>
</feature>
<evidence type="ECO:0000259" key="5">
    <source>
        <dbReference type="PROSITE" id="PS50977"/>
    </source>
</evidence>
<sequence length="211" mass="23513">MTIQKKFRRKQEDRSSETRRALFEATIAVICEKGYAGASTALIAERAKVTRGAVQHQFGTRVQLMAEVVRWVYDNETDEYSRATPAAGRKGLALDDWPAVLWRVLGKPSGIAVLDILWATRSDPELAERVLPLQQELERLGLERLQRSTGADPAMTLAQMRLLVWSVRGLVIAQSFVPNPDDVYPALDLLTRVLRRAAPSGGIEEIFQDAG</sequence>
<accession>A0A2W5PB23</accession>
<keyword evidence="2 4" id="KW-0238">DNA-binding</keyword>
<comment type="caution">
    <text evidence="6">The sequence shown here is derived from an EMBL/GenBank/DDBJ whole genome shotgun (WGS) entry which is preliminary data.</text>
</comment>
<name>A0A2W5PB23_9SPHN</name>
<dbReference type="Gene3D" id="1.10.357.10">
    <property type="entry name" value="Tetracycline Repressor, domain 2"/>
    <property type="match status" value="1"/>
</dbReference>
<feature type="DNA-binding region" description="H-T-H motif" evidence="4">
    <location>
        <begin position="39"/>
        <end position="58"/>
    </location>
</feature>
<evidence type="ECO:0000256" key="3">
    <source>
        <dbReference type="ARBA" id="ARBA00023163"/>
    </source>
</evidence>
<evidence type="ECO:0000256" key="4">
    <source>
        <dbReference type="PROSITE-ProRule" id="PRU00335"/>
    </source>
</evidence>
<dbReference type="InterPro" id="IPR050109">
    <property type="entry name" value="HTH-type_TetR-like_transc_reg"/>
</dbReference>
<evidence type="ECO:0000256" key="2">
    <source>
        <dbReference type="ARBA" id="ARBA00023125"/>
    </source>
</evidence>
<dbReference type="InterPro" id="IPR001647">
    <property type="entry name" value="HTH_TetR"/>
</dbReference>
<dbReference type="AlphaFoldDB" id="A0A2W5PB23"/>
<evidence type="ECO:0000256" key="1">
    <source>
        <dbReference type="ARBA" id="ARBA00023015"/>
    </source>
</evidence>
<dbReference type="InterPro" id="IPR009057">
    <property type="entry name" value="Homeodomain-like_sf"/>
</dbReference>
<dbReference type="GO" id="GO:0003700">
    <property type="term" value="F:DNA-binding transcription factor activity"/>
    <property type="evidence" value="ECO:0007669"/>
    <property type="project" value="TreeGrafter"/>
</dbReference>
<dbReference type="Proteomes" id="UP000249229">
    <property type="component" value="Unassembled WGS sequence"/>
</dbReference>
<dbReference type="EMBL" id="QFQI01000001">
    <property type="protein sequence ID" value="PZQ62982.1"/>
    <property type="molecule type" value="Genomic_DNA"/>
</dbReference>
<dbReference type="Pfam" id="PF00440">
    <property type="entry name" value="TetR_N"/>
    <property type="match status" value="1"/>
</dbReference>
<dbReference type="PANTHER" id="PTHR30055">
    <property type="entry name" value="HTH-TYPE TRANSCRIPTIONAL REGULATOR RUTR"/>
    <property type="match status" value="1"/>
</dbReference>
<organism evidence="6 7">
    <name type="scientific">Sphingomonas taxi</name>
    <dbReference type="NCBI Taxonomy" id="1549858"/>
    <lineage>
        <taxon>Bacteria</taxon>
        <taxon>Pseudomonadati</taxon>
        <taxon>Pseudomonadota</taxon>
        <taxon>Alphaproteobacteria</taxon>
        <taxon>Sphingomonadales</taxon>
        <taxon>Sphingomonadaceae</taxon>
        <taxon>Sphingomonas</taxon>
    </lineage>
</organism>
<keyword evidence="1" id="KW-0805">Transcription regulation</keyword>
<dbReference type="PROSITE" id="PS50977">
    <property type="entry name" value="HTH_TETR_2"/>
    <property type="match status" value="1"/>
</dbReference>
<dbReference type="PANTHER" id="PTHR30055:SF234">
    <property type="entry name" value="HTH-TYPE TRANSCRIPTIONAL REGULATOR BETI"/>
    <property type="match status" value="1"/>
</dbReference>
<protein>
    <submittedName>
        <fullName evidence="6">TetR/AcrR family transcriptional regulator</fullName>
    </submittedName>
</protein>
<evidence type="ECO:0000313" key="6">
    <source>
        <dbReference type="EMBL" id="PZQ62982.1"/>
    </source>
</evidence>
<dbReference type="GO" id="GO:0000976">
    <property type="term" value="F:transcription cis-regulatory region binding"/>
    <property type="evidence" value="ECO:0007669"/>
    <property type="project" value="TreeGrafter"/>
</dbReference>
<reference evidence="6 7" key="1">
    <citation type="submission" date="2017-08" db="EMBL/GenBank/DDBJ databases">
        <title>Infants hospitalized years apart are colonized by the same room-sourced microbial strains.</title>
        <authorList>
            <person name="Brooks B."/>
            <person name="Olm M.R."/>
            <person name="Firek B.A."/>
            <person name="Baker R."/>
            <person name="Thomas B.C."/>
            <person name="Morowitz M.J."/>
            <person name="Banfield J.F."/>
        </authorList>
    </citation>
    <scope>NUCLEOTIDE SEQUENCE [LARGE SCALE GENOMIC DNA]</scope>
    <source>
        <strain evidence="6">S2_005_001_R1_22</strain>
    </source>
</reference>
<evidence type="ECO:0000313" key="7">
    <source>
        <dbReference type="Proteomes" id="UP000249229"/>
    </source>
</evidence>
<keyword evidence="3" id="KW-0804">Transcription</keyword>
<proteinExistence type="predicted"/>
<dbReference type="SUPFAM" id="SSF46689">
    <property type="entry name" value="Homeodomain-like"/>
    <property type="match status" value="1"/>
</dbReference>
<gene>
    <name evidence="6" type="ORF">DI544_02015</name>
</gene>